<dbReference type="EMBL" id="CADCUE010000061">
    <property type="protein sequence ID" value="CAA9321065.1"/>
    <property type="molecule type" value="Genomic_DNA"/>
</dbReference>
<evidence type="ECO:0000313" key="2">
    <source>
        <dbReference type="EMBL" id="CAA9321065.1"/>
    </source>
</evidence>
<feature type="non-terminal residue" evidence="2">
    <location>
        <position position="261"/>
    </location>
</feature>
<dbReference type="AlphaFoldDB" id="A0A6J4L371"/>
<feature type="compositionally biased region" description="Basic residues" evidence="1">
    <location>
        <begin position="52"/>
        <end position="62"/>
    </location>
</feature>
<feature type="compositionally biased region" description="Low complexity" evidence="1">
    <location>
        <begin position="104"/>
        <end position="115"/>
    </location>
</feature>
<reference evidence="2" key="1">
    <citation type="submission" date="2020-02" db="EMBL/GenBank/DDBJ databases">
        <authorList>
            <person name="Meier V. D."/>
        </authorList>
    </citation>
    <scope>NUCLEOTIDE SEQUENCE</scope>
    <source>
        <strain evidence="2">AVDCRST_MAG16</strain>
    </source>
</reference>
<name>A0A6J4L371_9ACTN</name>
<evidence type="ECO:0000256" key="1">
    <source>
        <dbReference type="SAM" id="MobiDB-lite"/>
    </source>
</evidence>
<feature type="region of interest" description="Disordered" evidence="1">
    <location>
        <begin position="24"/>
        <end position="261"/>
    </location>
</feature>
<proteinExistence type="predicted"/>
<feature type="compositionally biased region" description="Basic and acidic residues" evidence="1">
    <location>
        <begin position="125"/>
        <end position="138"/>
    </location>
</feature>
<feature type="non-terminal residue" evidence="2">
    <location>
        <position position="1"/>
    </location>
</feature>
<accession>A0A6J4L371</accession>
<organism evidence="2">
    <name type="scientific">uncultured Frankineae bacterium</name>
    <dbReference type="NCBI Taxonomy" id="437475"/>
    <lineage>
        <taxon>Bacteria</taxon>
        <taxon>Bacillati</taxon>
        <taxon>Actinomycetota</taxon>
        <taxon>Actinomycetes</taxon>
        <taxon>Frankiales</taxon>
        <taxon>environmental samples</taxon>
    </lineage>
</organism>
<sequence length="261" mass="29534">AFLRRSTGRRRGRRDPRPRCVRRLADRHQRRRQGRAGRCLRDEQGRRDLRAHQRAHRPGAHGRAREVRRGGGRAVGLHLQHRHRRRRRRLRGRVRTRRQRLPRQLRVGAPAPAAGAEGGVLRQRRPGDQRPRAQRRAEGGLPLAVRERAARQGASRGTGRGLDGHPLQHLRRGVEHRPRQARSGAHVDRGARRPEVEGQAVHGGRRRGLVHRPGDPLRRAGQDGGGGGRRLPADRRQLQDGQGPHRAGRAALRRAVRRGAV</sequence>
<gene>
    <name evidence="2" type="ORF">AVDCRST_MAG16-813</name>
</gene>
<feature type="compositionally biased region" description="Basic and acidic residues" evidence="1">
    <location>
        <begin position="39"/>
        <end position="51"/>
    </location>
</feature>
<feature type="compositionally biased region" description="Basic and acidic residues" evidence="1">
    <location>
        <begin position="185"/>
        <end position="196"/>
    </location>
</feature>
<feature type="compositionally biased region" description="Basic residues" evidence="1">
    <location>
        <begin position="246"/>
        <end position="261"/>
    </location>
</feature>
<protein>
    <submittedName>
        <fullName evidence="2">Ferric iron ABC transporter, iron-binding protein</fullName>
    </submittedName>
</protein>
<feature type="compositionally biased region" description="Basic residues" evidence="1">
    <location>
        <begin position="79"/>
        <end position="103"/>
    </location>
</feature>
<feature type="compositionally biased region" description="Basic and acidic residues" evidence="1">
    <location>
        <begin position="212"/>
        <end position="221"/>
    </location>
</feature>